<evidence type="ECO:0000256" key="1">
    <source>
        <dbReference type="SAM" id="Phobius"/>
    </source>
</evidence>
<dbReference type="EMBL" id="JAQNDM010000002">
    <property type="protein sequence ID" value="MDC0712988.1"/>
    <property type="molecule type" value="Genomic_DNA"/>
</dbReference>
<proteinExistence type="predicted"/>
<feature type="transmembrane region" description="Helical" evidence="1">
    <location>
        <begin position="12"/>
        <end position="34"/>
    </location>
</feature>
<evidence type="ECO:0000313" key="2">
    <source>
        <dbReference type="EMBL" id="MDC0712988.1"/>
    </source>
</evidence>
<sequence length="262" mass="29417">MGLLVLACSLSLGIGMGSLCTVIVGLIVSFILVVPELSNLRRRRPVAQMYFTQQWPLRWMEIQANWTAYEAWPEQERERAAFAARLVGGDLAALAESLEDSLADLEFPFEASCSVAIPEQYEAFVLLDLPEIEDAIAEEKQRALKSGEVKEVRRTQKERQAEYASLATGLALWVARTAFAAGPTLQRVHVAAYTQRRRPGTGELIDDYVYEVCFERTVASRWRPDEVDPIEVLRSVPSRIDLRADGQLKAIRAPEWEHVANA</sequence>
<accession>A0ABT5DHA0</accession>
<keyword evidence="1" id="KW-0812">Transmembrane</keyword>
<keyword evidence="3" id="KW-1185">Reference proteome</keyword>
<organism evidence="2 3">
    <name type="scientific">Stigmatella ashevillensis</name>
    <dbReference type="NCBI Taxonomy" id="2995309"/>
    <lineage>
        <taxon>Bacteria</taxon>
        <taxon>Pseudomonadati</taxon>
        <taxon>Myxococcota</taxon>
        <taxon>Myxococcia</taxon>
        <taxon>Myxococcales</taxon>
        <taxon>Cystobacterineae</taxon>
        <taxon>Archangiaceae</taxon>
        <taxon>Stigmatella</taxon>
    </lineage>
</organism>
<evidence type="ECO:0000313" key="3">
    <source>
        <dbReference type="Proteomes" id="UP001221838"/>
    </source>
</evidence>
<protein>
    <submittedName>
        <fullName evidence="2">Uncharacterized protein</fullName>
    </submittedName>
</protein>
<name>A0ABT5DHA0_9BACT</name>
<dbReference type="Proteomes" id="UP001221838">
    <property type="component" value="Unassembled WGS sequence"/>
</dbReference>
<reference evidence="2 3" key="1">
    <citation type="submission" date="2022-11" db="EMBL/GenBank/DDBJ databases">
        <title>Minimal conservation of predation-associated metabolite biosynthetic gene clusters underscores biosynthetic potential of Myxococcota including descriptions for ten novel species: Archangium lansinium sp. nov., Myxococcus landrumus sp. nov., Nannocystis bai.</title>
        <authorList>
            <person name="Ahearne A."/>
            <person name="Stevens C."/>
            <person name="Dowd S."/>
        </authorList>
    </citation>
    <scope>NUCLEOTIDE SEQUENCE [LARGE SCALE GENOMIC DNA]</scope>
    <source>
        <strain evidence="2 3">NCWAL01</strain>
    </source>
</reference>
<comment type="caution">
    <text evidence="2">The sequence shown here is derived from an EMBL/GenBank/DDBJ whole genome shotgun (WGS) entry which is preliminary data.</text>
</comment>
<keyword evidence="1" id="KW-1133">Transmembrane helix</keyword>
<keyword evidence="1" id="KW-0472">Membrane</keyword>
<gene>
    <name evidence="2" type="ORF">POL68_31290</name>
</gene>